<dbReference type="FunFam" id="2.60.40.1180:FF:000011">
    <property type="entry name" value="Alpha-L-arabinofuranosidase 1"/>
    <property type="match status" value="1"/>
</dbReference>
<keyword evidence="6" id="KW-0272">Extracellular matrix</keyword>
<evidence type="ECO:0000313" key="12">
    <source>
        <dbReference type="Proteomes" id="UP000504603"/>
    </source>
</evidence>
<sequence length="676" mass="74303">MDSCKVSYYVLLLCFAIVVASVSKFFAIGDDTIQPVRLVVNASEASARQIPDTLFGIFFEEINHAGAGGIWAELVSNRGFEAGGPNTPSNINPWSIIGDESTIIVSTDRSSCFDRNKVALRMEVLCGSESGAANICPTGGVGIYNPGFWGMNIEQGKAYKVTLFVRSLGPINVSVSLTDSSGLKKLATAFIISSDVSNWTKMEVQLNASETNHNARLQLTTSRKGVIWFDQVSAMPLETYKGHGFRNDLVQMMADLEPRFIRFPGGCFVEGEWLRNAFRWKETVGPWEQRPGHFGDVWMYWTDDGLGYFEFLQLAEDLGASPVWVFNNGISHQDQVDTSDILPFVQEALDSIEFARGDPNSTWGSVRASMGHPDPFDLKYVALGNEDCGKKNYRGNYVKIYNAIKRVYPDIKIISNCDGSSQKLDHPADFYDFHIYTSANQMFSMAHKFDKTSRSGPKAFVSEYAVTGRDAGTGSLLAALGEAGFLIGLEKNSDIVEMASYAPLFVNTNDRRWNPDAIVFNSSHLYGTPSYWVQRFFTMSSGATLLNTTLDDNSAGSLIASSIIWKNPEDSNYYLRIKIVNFGSNNVNLKISVNSLNTYSIQKSGSVQTVLTSGNLMDENSLNDPNKVLPVAASLNTAGENMDVILCPHSVTSFDLSITSNCLKMPGSYLSSVSAI</sequence>
<evidence type="ECO:0000313" key="13">
    <source>
        <dbReference type="RefSeq" id="XP_022152056.1"/>
    </source>
</evidence>
<dbReference type="SUPFAM" id="SSF51445">
    <property type="entry name" value="(Trans)glycosidases"/>
    <property type="match status" value="1"/>
</dbReference>
<organism evidence="12 14">
    <name type="scientific">Momordica charantia</name>
    <name type="common">Bitter gourd</name>
    <name type="synonym">Balsam pear</name>
    <dbReference type="NCBI Taxonomy" id="3673"/>
    <lineage>
        <taxon>Eukaryota</taxon>
        <taxon>Viridiplantae</taxon>
        <taxon>Streptophyta</taxon>
        <taxon>Embryophyta</taxon>
        <taxon>Tracheophyta</taxon>
        <taxon>Spermatophyta</taxon>
        <taxon>Magnoliopsida</taxon>
        <taxon>eudicotyledons</taxon>
        <taxon>Gunneridae</taxon>
        <taxon>Pentapetalae</taxon>
        <taxon>rosids</taxon>
        <taxon>fabids</taxon>
        <taxon>Cucurbitales</taxon>
        <taxon>Cucurbitaceae</taxon>
        <taxon>Momordiceae</taxon>
        <taxon>Momordica</taxon>
    </lineage>
</organism>
<dbReference type="KEGG" id="mcha:111019860"/>
<evidence type="ECO:0000256" key="10">
    <source>
        <dbReference type="ARBA" id="ARBA00082101"/>
    </source>
</evidence>
<evidence type="ECO:0000256" key="8">
    <source>
        <dbReference type="ARBA" id="ARBA00022801"/>
    </source>
</evidence>
<dbReference type="InterPro" id="IPR055235">
    <property type="entry name" value="ASD1_cat"/>
</dbReference>
<comment type="subcellular location">
    <subcellularLocation>
        <location evidence="2">Secreted</location>
        <location evidence="2">Extracellular space</location>
        <location evidence="2">Extracellular matrix</location>
    </subcellularLocation>
</comment>
<evidence type="ECO:0000256" key="9">
    <source>
        <dbReference type="ARBA" id="ARBA00023180"/>
    </source>
</evidence>
<reference evidence="13 14" key="1">
    <citation type="submission" date="2025-04" db="UniProtKB">
        <authorList>
            <consortium name="RefSeq"/>
        </authorList>
    </citation>
    <scope>IDENTIFICATION</scope>
    <source>
        <strain evidence="13 14">OHB3-1</strain>
    </source>
</reference>
<evidence type="ECO:0000256" key="1">
    <source>
        <dbReference type="ARBA" id="ARBA00001462"/>
    </source>
</evidence>
<dbReference type="PANTHER" id="PTHR31776">
    <property type="entry name" value="ALPHA-L-ARABINOFURANOSIDASE 1"/>
    <property type="match status" value="1"/>
</dbReference>
<dbReference type="Proteomes" id="UP000504603">
    <property type="component" value="Unplaced"/>
</dbReference>
<dbReference type="SMART" id="SM00813">
    <property type="entry name" value="Alpha-L-AF_C"/>
    <property type="match status" value="1"/>
</dbReference>
<keyword evidence="9" id="KW-0325">Glycoprotein</keyword>
<feature type="domain" description="Alpha-L-arabinofuranosidase C-terminal" evidence="11">
    <location>
        <begin position="462"/>
        <end position="650"/>
    </location>
</feature>
<dbReference type="RefSeq" id="XP_022152056.1">
    <property type="nucleotide sequence ID" value="XM_022296364.1"/>
</dbReference>
<dbReference type="EC" id="3.2.1.55" evidence="4"/>
<dbReference type="Pfam" id="PF22848">
    <property type="entry name" value="ASD1_dom"/>
    <property type="match status" value="1"/>
</dbReference>
<dbReference type="Gene3D" id="2.60.120.260">
    <property type="entry name" value="Galactose-binding domain-like"/>
    <property type="match status" value="1"/>
</dbReference>
<comment type="catalytic activity">
    <reaction evidence="1">
        <text>Hydrolysis of terminal non-reducing alpha-L-arabinofuranoside residues in alpha-L-arabinosides.</text>
        <dbReference type="EC" id="3.2.1.55"/>
    </reaction>
</comment>
<keyword evidence="12" id="KW-1185">Reference proteome</keyword>
<gene>
    <name evidence="13 14" type="primary">LOC111019860</name>
</gene>
<keyword evidence="7" id="KW-0732">Signal</keyword>
<evidence type="ECO:0000256" key="4">
    <source>
        <dbReference type="ARBA" id="ARBA00012670"/>
    </source>
</evidence>
<dbReference type="InterPro" id="IPR013780">
    <property type="entry name" value="Glyco_hydro_b"/>
</dbReference>
<evidence type="ECO:0000256" key="7">
    <source>
        <dbReference type="ARBA" id="ARBA00022729"/>
    </source>
</evidence>
<proteinExistence type="inferred from homology"/>
<dbReference type="InterPro" id="IPR051563">
    <property type="entry name" value="Glycosyl_Hydrolase_51"/>
</dbReference>
<accession>A0A6J1DF58</accession>
<evidence type="ECO:0000256" key="6">
    <source>
        <dbReference type="ARBA" id="ARBA00022530"/>
    </source>
</evidence>
<comment type="similarity">
    <text evidence="3">Belongs to the glycosyl hydrolase 51 family.</text>
</comment>
<evidence type="ECO:0000256" key="2">
    <source>
        <dbReference type="ARBA" id="ARBA00004498"/>
    </source>
</evidence>
<dbReference type="InterPro" id="IPR017853">
    <property type="entry name" value="GH"/>
</dbReference>
<keyword evidence="8" id="KW-0378">Hydrolase</keyword>
<protein>
    <recommendedName>
        <fullName evidence="4">non-reducing end alpha-L-arabinofuranosidase</fullName>
        <ecNumber evidence="4">3.2.1.55</ecNumber>
    </recommendedName>
    <alternativeName>
        <fullName evidence="10">Beta-D-xylosidase</fullName>
    </alternativeName>
</protein>
<dbReference type="GO" id="GO:0046556">
    <property type="term" value="F:alpha-L-arabinofuranosidase activity"/>
    <property type="evidence" value="ECO:0007669"/>
    <property type="project" value="UniProtKB-EC"/>
</dbReference>
<evidence type="ECO:0000256" key="3">
    <source>
        <dbReference type="ARBA" id="ARBA00007186"/>
    </source>
</evidence>
<evidence type="ECO:0000259" key="11">
    <source>
        <dbReference type="SMART" id="SM00813"/>
    </source>
</evidence>
<keyword evidence="5" id="KW-0964">Secreted</keyword>
<dbReference type="FunFam" id="2.60.120.260:FF:000063">
    <property type="entry name" value="Putative alpha-L-arabinofuranosidase family protein"/>
    <property type="match status" value="1"/>
</dbReference>
<dbReference type="Pfam" id="PF06964">
    <property type="entry name" value="Alpha-L-AF_C"/>
    <property type="match status" value="1"/>
</dbReference>
<dbReference type="FunFam" id="3.20.20.80:FF:000025">
    <property type="entry name" value="Alpha-L-arabinofuranosidase 1"/>
    <property type="match status" value="1"/>
</dbReference>
<evidence type="ECO:0000256" key="5">
    <source>
        <dbReference type="ARBA" id="ARBA00022525"/>
    </source>
</evidence>
<dbReference type="Gene3D" id="2.60.40.1180">
    <property type="entry name" value="Golgi alpha-mannosidase II"/>
    <property type="match status" value="1"/>
</dbReference>
<dbReference type="OrthoDB" id="406864at2759"/>
<name>A0A6J1DF58_MOMCH</name>
<dbReference type="GO" id="GO:0046373">
    <property type="term" value="P:L-arabinose metabolic process"/>
    <property type="evidence" value="ECO:0007669"/>
    <property type="project" value="InterPro"/>
</dbReference>
<dbReference type="Gene3D" id="3.20.20.80">
    <property type="entry name" value="Glycosidases"/>
    <property type="match status" value="1"/>
</dbReference>
<dbReference type="PANTHER" id="PTHR31776:SF0">
    <property type="entry name" value="ALPHA-L-ARABINOFURANOSIDASE 1"/>
    <property type="match status" value="1"/>
</dbReference>
<dbReference type="AlphaFoldDB" id="A0A6J1DF58"/>
<dbReference type="InterPro" id="IPR010720">
    <property type="entry name" value="Alpha-L-AF_C"/>
</dbReference>
<dbReference type="RefSeq" id="XP_022152057.1">
    <property type="nucleotide sequence ID" value="XM_022296365.1"/>
</dbReference>
<dbReference type="GeneID" id="111019860"/>
<evidence type="ECO:0000313" key="14">
    <source>
        <dbReference type="RefSeq" id="XP_022152057.1"/>
    </source>
</evidence>